<gene>
    <name evidence="1" type="ORF">GALMADRAFT_224906</name>
</gene>
<dbReference type="AlphaFoldDB" id="A0A067TF60"/>
<dbReference type="Proteomes" id="UP000027222">
    <property type="component" value="Unassembled WGS sequence"/>
</dbReference>
<proteinExistence type="predicted"/>
<name>A0A067TF60_GALM3</name>
<dbReference type="Gene3D" id="2.60.120.200">
    <property type="match status" value="1"/>
</dbReference>
<dbReference type="OrthoDB" id="3103733at2759"/>
<keyword evidence="2" id="KW-1185">Reference proteome</keyword>
<organism evidence="1 2">
    <name type="scientific">Galerina marginata (strain CBS 339.88)</name>
    <dbReference type="NCBI Taxonomy" id="685588"/>
    <lineage>
        <taxon>Eukaryota</taxon>
        <taxon>Fungi</taxon>
        <taxon>Dikarya</taxon>
        <taxon>Basidiomycota</taxon>
        <taxon>Agaricomycotina</taxon>
        <taxon>Agaricomycetes</taxon>
        <taxon>Agaricomycetidae</taxon>
        <taxon>Agaricales</taxon>
        <taxon>Agaricineae</taxon>
        <taxon>Strophariaceae</taxon>
        <taxon>Galerina</taxon>
    </lineage>
</organism>
<dbReference type="SUPFAM" id="SSF49899">
    <property type="entry name" value="Concanavalin A-like lectins/glucanases"/>
    <property type="match status" value="1"/>
</dbReference>
<accession>A0A067TF60</accession>
<dbReference type="Pfam" id="PF13385">
    <property type="entry name" value="Laminin_G_3"/>
    <property type="match status" value="1"/>
</dbReference>
<sequence length="110" mass="12206">MNFNVAWNRNAQSRGGSINTTAVAPGPNVNFHFTIVKNNNDIIIYVDGDRKAVHSLCSQIFNPQTKHVVLGRTKLDGNTQRSQWNGIIRDVAIYVGLSTFDFLSILVCLS</sequence>
<dbReference type="HOGENOM" id="CLU_2171252_0_0_1"/>
<evidence type="ECO:0000313" key="2">
    <source>
        <dbReference type="Proteomes" id="UP000027222"/>
    </source>
</evidence>
<protein>
    <submittedName>
        <fullName evidence="1">Uncharacterized protein</fullName>
    </submittedName>
</protein>
<reference evidence="2" key="1">
    <citation type="journal article" date="2014" name="Proc. Natl. Acad. Sci. U.S.A.">
        <title>Extensive sampling of basidiomycete genomes demonstrates inadequacy of the white-rot/brown-rot paradigm for wood decay fungi.</title>
        <authorList>
            <person name="Riley R."/>
            <person name="Salamov A.A."/>
            <person name="Brown D.W."/>
            <person name="Nagy L.G."/>
            <person name="Floudas D."/>
            <person name="Held B.W."/>
            <person name="Levasseur A."/>
            <person name="Lombard V."/>
            <person name="Morin E."/>
            <person name="Otillar R."/>
            <person name="Lindquist E.A."/>
            <person name="Sun H."/>
            <person name="LaButti K.M."/>
            <person name="Schmutz J."/>
            <person name="Jabbour D."/>
            <person name="Luo H."/>
            <person name="Baker S.E."/>
            <person name="Pisabarro A.G."/>
            <person name="Walton J.D."/>
            <person name="Blanchette R.A."/>
            <person name="Henrissat B."/>
            <person name="Martin F."/>
            <person name="Cullen D."/>
            <person name="Hibbett D.S."/>
            <person name="Grigoriev I.V."/>
        </authorList>
    </citation>
    <scope>NUCLEOTIDE SEQUENCE [LARGE SCALE GENOMIC DNA]</scope>
    <source>
        <strain evidence="2">CBS 339.88</strain>
    </source>
</reference>
<dbReference type="EMBL" id="KL142376">
    <property type="protein sequence ID" value="KDR77623.1"/>
    <property type="molecule type" value="Genomic_DNA"/>
</dbReference>
<evidence type="ECO:0000313" key="1">
    <source>
        <dbReference type="EMBL" id="KDR77623.1"/>
    </source>
</evidence>
<dbReference type="InterPro" id="IPR013320">
    <property type="entry name" value="ConA-like_dom_sf"/>
</dbReference>